<keyword evidence="1" id="KW-0328">Glycosyltransferase</keyword>
<sequence length="402" mass="43894">MFMNTTKTPSKASETLARAYGVAGPRDKDTILSRADAYFGRTRQIVEHFGDCEVTYAVFIRRPVIAACGLAVTWLKNVAQEQGFSLECREVYAEGEWVGAGEPLLYLTGPFTHLAPLETLLLQKLGAACVAAHNAYQMCLALPEVPFLAMEARHCSGYEMQEQMGYAAGVGSRAAQREGARGFVGNANDATAGFFGLERGLGTMPHALIGYAGSTLRAAEMYAEVFPNDPLTVLVDYFGQEITDSLEVCRRFPEHAAQGRLSVRLDTHGGRFLEGLDPQSSYAVLERYTPGTIRRYRSDRELRDLVGTGVSAAAIWRMREALNEAGFPKVKIVVSSGFNVDKCTAMHEAHAPIDVVGTGSFIPNHWSETYATADIVSYNGDLRVKIGREFLLGKVQAGKETL</sequence>
<dbReference type="PANTHER" id="PTHR43202:SF1">
    <property type="entry name" value="NICOTINATE PHOSPHORIBOSYLTRANSFERASE"/>
    <property type="match status" value="1"/>
</dbReference>
<keyword evidence="1" id="KW-0808">Transferase</keyword>
<dbReference type="Proteomes" id="UP001062443">
    <property type="component" value="Unassembled WGS sequence"/>
</dbReference>
<dbReference type="SUPFAM" id="SSF54675">
    <property type="entry name" value="Nicotinate/Quinolinate PRTase N-terminal domain-like"/>
    <property type="match status" value="1"/>
</dbReference>
<dbReference type="SUPFAM" id="SSF51690">
    <property type="entry name" value="Nicotinate/Quinolinate PRTase C-terminal domain-like"/>
    <property type="match status" value="1"/>
</dbReference>
<proteinExistence type="predicted"/>
<protein>
    <submittedName>
        <fullName evidence="1">Nicotinic acid phosphoribosyltransferase</fullName>
    </submittedName>
</protein>
<accession>A0ABQ0QJ84</accession>
<dbReference type="InterPro" id="IPR036068">
    <property type="entry name" value="Nicotinate_pribotase-like_C"/>
</dbReference>
<evidence type="ECO:0000313" key="2">
    <source>
        <dbReference type="Proteomes" id="UP001062443"/>
    </source>
</evidence>
<dbReference type="InterPro" id="IPR053190">
    <property type="entry name" value="NAPRTase-like"/>
</dbReference>
<organism evidence="1 2">
    <name type="scientific">Neokomagataea tanensis NBRC 106556</name>
    <dbReference type="NCBI Taxonomy" id="1223519"/>
    <lineage>
        <taxon>Bacteria</taxon>
        <taxon>Pseudomonadati</taxon>
        <taxon>Pseudomonadota</taxon>
        <taxon>Alphaproteobacteria</taxon>
        <taxon>Acetobacterales</taxon>
        <taxon>Acetobacteraceae</taxon>
        <taxon>Neokomagataea</taxon>
    </lineage>
</organism>
<comment type="caution">
    <text evidence="1">The sequence shown here is derived from an EMBL/GenBank/DDBJ whole genome shotgun (WGS) entry which is preliminary data.</text>
</comment>
<dbReference type="InterPro" id="IPR013785">
    <property type="entry name" value="Aldolase_TIM"/>
</dbReference>
<dbReference type="GO" id="GO:0016757">
    <property type="term" value="F:glycosyltransferase activity"/>
    <property type="evidence" value="ECO:0007669"/>
    <property type="project" value="UniProtKB-KW"/>
</dbReference>
<reference evidence="1" key="1">
    <citation type="submission" date="2013-04" db="EMBL/GenBank/DDBJ databases">
        <title>The genome sequencing project of 58 acetic acid bacteria.</title>
        <authorList>
            <person name="Okamoto-Kainuma A."/>
            <person name="Ishikawa M."/>
            <person name="Umino S."/>
            <person name="Koizumi Y."/>
            <person name="Shiwa Y."/>
            <person name="Yoshikawa H."/>
            <person name="Matsutani M."/>
            <person name="Matsushita K."/>
        </authorList>
    </citation>
    <scope>NUCLEOTIDE SEQUENCE</scope>
    <source>
        <strain evidence="1">NBRC 106556</strain>
    </source>
</reference>
<keyword evidence="2" id="KW-1185">Reference proteome</keyword>
<dbReference type="PANTHER" id="PTHR43202">
    <property type="entry name" value="NICOTINATE-NUCLEOTIDE PYROPHOSPHORYLASE"/>
    <property type="match status" value="1"/>
</dbReference>
<dbReference type="Gene3D" id="3.20.20.70">
    <property type="entry name" value="Aldolase class I"/>
    <property type="match status" value="1"/>
</dbReference>
<evidence type="ECO:0000313" key="1">
    <source>
        <dbReference type="EMBL" id="GBR46777.1"/>
    </source>
</evidence>
<dbReference type="EMBL" id="BAQB01000017">
    <property type="protein sequence ID" value="GBR46777.1"/>
    <property type="molecule type" value="Genomic_DNA"/>
</dbReference>
<name>A0ABQ0QJ84_9PROT</name>
<gene>
    <name evidence="1" type="ORF">AA106556_1226</name>
</gene>